<name>A0ABV5R950_9ACTN</name>
<evidence type="ECO:0000313" key="2">
    <source>
        <dbReference type="EMBL" id="MFB9574376.1"/>
    </source>
</evidence>
<dbReference type="InterPro" id="IPR007712">
    <property type="entry name" value="RelE/ParE_toxin"/>
</dbReference>
<dbReference type="InterPro" id="IPR035093">
    <property type="entry name" value="RelE/ParE_toxin_dom_sf"/>
</dbReference>
<dbReference type="Proteomes" id="UP001589710">
    <property type="component" value="Unassembled WGS sequence"/>
</dbReference>
<keyword evidence="3" id="KW-1185">Reference proteome</keyword>
<dbReference type="Gene3D" id="3.30.2310.20">
    <property type="entry name" value="RelE-like"/>
    <property type="match status" value="1"/>
</dbReference>
<protein>
    <submittedName>
        <fullName evidence="2">Type II toxin-antitoxin system RelE/ParE family toxin</fullName>
    </submittedName>
</protein>
<dbReference type="RefSeq" id="WP_345509594.1">
    <property type="nucleotide sequence ID" value="NZ_BAAAXD010000003.1"/>
</dbReference>
<accession>A0ABV5R950</accession>
<dbReference type="EMBL" id="JBHMCG010000094">
    <property type="protein sequence ID" value="MFB9574376.1"/>
    <property type="molecule type" value="Genomic_DNA"/>
</dbReference>
<organism evidence="2 3">
    <name type="scientific">Streptomyces yanii</name>
    <dbReference type="NCBI Taxonomy" id="78510"/>
    <lineage>
        <taxon>Bacteria</taxon>
        <taxon>Bacillati</taxon>
        <taxon>Actinomycetota</taxon>
        <taxon>Actinomycetes</taxon>
        <taxon>Kitasatosporales</taxon>
        <taxon>Streptomycetaceae</taxon>
        <taxon>Streptomyces</taxon>
    </lineage>
</organism>
<sequence>MRRRRACPGRRPRPPEARQLGGSAYWRLPVGDWRILYEPEDEMITVLVLKVGRVPSLT</sequence>
<comment type="caution">
    <text evidence="2">The sequence shown here is derived from an EMBL/GenBank/DDBJ whole genome shotgun (WGS) entry which is preliminary data.</text>
</comment>
<dbReference type="SUPFAM" id="SSF143011">
    <property type="entry name" value="RelE-like"/>
    <property type="match status" value="1"/>
</dbReference>
<gene>
    <name evidence="2" type="ORF">ACFFTL_19300</name>
</gene>
<evidence type="ECO:0000256" key="1">
    <source>
        <dbReference type="ARBA" id="ARBA00022649"/>
    </source>
</evidence>
<reference evidence="2 3" key="1">
    <citation type="submission" date="2024-09" db="EMBL/GenBank/DDBJ databases">
        <authorList>
            <person name="Sun Q."/>
            <person name="Mori K."/>
        </authorList>
    </citation>
    <scope>NUCLEOTIDE SEQUENCE [LARGE SCALE GENOMIC DNA]</scope>
    <source>
        <strain evidence="2 3">JCM 3331</strain>
    </source>
</reference>
<evidence type="ECO:0000313" key="3">
    <source>
        <dbReference type="Proteomes" id="UP001589710"/>
    </source>
</evidence>
<proteinExistence type="predicted"/>
<dbReference type="Pfam" id="PF05016">
    <property type="entry name" value="ParE_toxin"/>
    <property type="match status" value="1"/>
</dbReference>
<keyword evidence="1" id="KW-1277">Toxin-antitoxin system</keyword>